<dbReference type="Proteomes" id="UP000053831">
    <property type="component" value="Unassembled WGS sequence"/>
</dbReference>
<evidence type="ECO:0000256" key="1">
    <source>
        <dbReference type="ARBA" id="ARBA00001971"/>
    </source>
</evidence>
<dbReference type="GO" id="GO:0005506">
    <property type="term" value="F:iron ion binding"/>
    <property type="evidence" value="ECO:0007669"/>
    <property type="project" value="InterPro"/>
</dbReference>
<keyword evidence="6 8" id="KW-0408">Iron</keyword>
<feature type="transmembrane region" description="Helical" evidence="11">
    <location>
        <begin position="77"/>
        <end position="98"/>
    </location>
</feature>
<comment type="caution">
    <text evidence="12">The sequence shown here is derived from an EMBL/GenBank/DDBJ whole genome shotgun (WGS) entry which is preliminary data.</text>
</comment>
<dbReference type="SUPFAM" id="SSF48264">
    <property type="entry name" value="Cytochrome P450"/>
    <property type="match status" value="1"/>
</dbReference>
<dbReference type="InterPro" id="IPR017972">
    <property type="entry name" value="Cyt_P450_CS"/>
</dbReference>
<evidence type="ECO:0000256" key="4">
    <source>
        <dbReference type="ARBA" id="ARBA00022723"/>
    </source>
</evidence>
<name>A0A0M8MSM7_ESCWE</name>
<sequence>MCSSLAEGCGPPPPATANETLLDAVSSLSSSSSPSSLSLTWQQSLGTAFAIWLVYAACLAVYRLYLSPIAHIPGPKIAALTVWYEAYYDVVVGGHYIWKVMDMHKKYGPVVRINPWEVHVSDPSFHSTLYGTTSKPRHKWAFFTKQFGAPYSILATQDHYHHKLRRSALSPFFAPQTVRKLQPVIEARVDALLKSLAHYAGTKSSEPIDIIFPLSAFTNDVINEFAFARSDRLTDAPNFGGHITTQLLTGTKIGNVLKHANWIFTLLTSLPEGPAARFIPGWSGWLKLQHTLRSQVREIQEELTAAGASPLSPSSPKKSKSKWSAAAADADEDAAWSDEAFRGSDHPTIFHDLLMSDVLPPEEKSIPRLAQEAQILVQGGTLTASWALAVGLFHLLHRPSTLRRLRDELFAALPDPSSSSAASVPLATLERLPYFRAVVKESLRHSIGTSTRLSRIAPDEAFTVHDARTGRDVVIPPNTVVSMCPWRSVMDPDVYEEPEVFRPERWIEGDTDRLEASFQVWGGGSRKCLGQNLAQAEMMLLLAKLLRRWGSGGRVGGDGSDADRRDGDVGVMRLYETTPRDVQLAMDYLVPLPYEGSKGVRVVFELC</sequence>
<accession>A0A0M8MSM7</accession>
<proteinExistence type="inferred from homology"/>
<protein>
    <submittedName>
        <fullName evidence="12">Trichodiene oxygenase</fullName>
    </submittedName>
</protein>
<dbReference type="InterPro" id="IPR050121">
    <property type="entry name" value="Cytochrome_P450_monoxygenase"/>
</dbReference>
<dbReference type="GO" id="GO:0020037">
    <property type="term" value="F:heme binding"/>
    <property type="evidence" value="ECO:0007669"/>
    <property type="project" value="InterPro"/>
</dbReference>
<evidence type="ECO:0000256" key="7">
    <source>
        <dbReference type="ARBA" id="ARBA00023033"/>
    </source>
</evidence>
<dbReference type="CDD" id="cd11062">
    <property type="entry name" value="CYP58-like"/>
    <property type="match status" value="1"/>
</dbReference>
<reference evidence="12 13" key="1">
    <citation type="submission" date="2015-07" db="EMBL/GenBank/DDBJ databases">
        <title>The genome of the fungus Escovopsis weberi, a specialized disease agent of ant agriculture.</title>
        <authorList>
            <person name="de Man T.J."/>
            <person name="Stajich J.E."/>
            <person name="Kubicek C.P."/>
            <person name="Chenthamara K."/>
            <person name="Atanasova L."/>
            <person name="Druzhinina I.S."/>
            <person name="Birnbaum S."/>
            <person name="Barribeau S.M."/>
            <person name="Teiling C."/>
            <person name="Suen G."/>
            <person name="Currie C."/>
            <person name="Gerardo N.M."/>
        </authorList>
    </citation>
    <scope>NUCLEOTIDE SEQUENCE [LARGE SCALE GENOMIC DNA]</scope>
</reference>
<keyword evidence="11" id="KW-1133">Transmembrane helix</keyword>
<dbReference type="PANTHER" id="PTHR24305">
    <property type="entry name" value="CYTOCHROME P450"/>
    <property type="match status" value="1"/>
</dbReference>
<dbReference type="InterPro" id="IPR036396">
    <property type="entry name" value="Cyt_P450_sf"/>
</dbReference>
<feature type="compositionally biased region" description="Low complexity" evidence="10">
    <location>
        <begin position="305"/>
        <end position="324"/>
    </location>
</feature>
<evidence type="ECO:0000256" key="3">
    <source>
        <dbReference type="ARBA" id="ARBA00022617"/>
    </source>
</evidence>
<keyword evidence="4 8" id="KW-0479">Metal-binding</keyword>
<organism evidence="12 13">
    <name type="scientific">Escovopsis weberi</name>
    <dbReference type="NCBI Taxonomy" id="150374"/>
    <lineage>
        <taxon>Eukaryota</taxon>
        <taxon>Fungi</taxon>
        <taxon>Dikarya</taxon>
        <taxon>Ascomycota</taxon>
        <taxon>Pezizomycotina</taxon>
        <taxon>Sordariomycetes</taxon>
        <taxon>Hypocreomycetidae</taxon>
        <taxon>Hypocreales</taxon>
        <taxon>Hypocreaceae</taxon>
        <taxon>Escovopsis</taxon>
    </lineage>
</organism>
<dbReference type="PROSITE" id="PS00086">
    <property type="entry name" value="CYTOCHROME_P450"/>
    <property type="match status" value="1"/>
</dbReference>
<keyword evidence="13" id="KW-1185">Reference proteome</keyword>
<keyword evidence="5 9" id="KW-0560">Oxidoreductase</keyword>
<evidence type="ECO:0000256" key="9">
    <source>
        <dbReference type="RuleBase" id="RU000461"/>
    </source>
</evidence>
<dbReference type="InterPro" id="IPR001128">
    <property type="entry name" value="Cyt_P450"/>
</dbReference>
<keyword evidence="3 8" id="KW-0349">Heme</keyword>
<keyword evidence="11" id="KW-0472">Membrane</keyword>
<dbReference type="OrthoDB" id="3945418at2759"/>
<evidence type="ECO:0000313" key="12">
    <source>
        <dbReference type="EMBL" id="KOS17608.1"/>
    </source>
</evidence>
<keyword evidence="11" id="KW-0812">Transmembrane</keyword>
<dbReference type="Gene3D" id="1.10.630.10">
    <property type="entry name" value="Cytochrome P450"/>
    <property type="match status" value="1"/>
</dbReference>
<evidence type="ECO:0000256" key="8">
    <source>
        <dbReference type="PIRSR" id="PIRSR602401-1"/>
    </source>
</evidence>
<evidence type="ECO:0000256" key="5">
    <source>
        <dbReference type="ARBA" id="ARBA00023002"/>
    </source>
</evidence>
<dbReference type="GO" id="GO:0016705">
    <property type="term" value="F:oxidoreductase activity, acting on paired donors, with incorporation or reduction of molecular oxygen"/>
    <property type="evidence" value="ECO:0007669"/>
    <property type="project" value="InterPro"/>
</dbReference>
<dbReference type="STRING" id="150374.A0A0M8MSM7"/>
<keyword evidence="7 9" id="KW-0503">Monooxygenase</keyword>
<feature type="transmembrane region" description="Helical" evidence="11">
    <location>
        <begin position="45"/>
        <end position="65"/>
    </location>
</feature>
<feature type="region of interest" description="Disordered" evidence="10">
    <location>
        <begin position="304"/>
        <end position="324"/>
    </location>
</feature>
<gene>
    <name evidence="12" type="ORF">ESCO_003283</name>
</gene>
<dbReference type="PRINTS" id="PR00463">
    <property type="entry name" value="EP450I"/>
</dbReference>
<dbReference type="GO" id="GO:0004497">
    <property type="term" value="F:monooxygenase activity"/>
    <property type="evidence" value="ECO:0007669"/>
    <property type="project" value="UniProtKB-KW"/>
</dbReference>
<dbReference type="EMBL" id="LGSR01000022">
    <property type="protein sequence ID" value="KOS17608.1"/>
    <property type="molecule type" value="Genomic_DNA"/>
</dbReference>
<evidence type="ECO:0000256" key="10">
    <source>
        <dbReference type="SAM" id="MobiDB-lite"/>
    </source>
</evidence>
<evidence type="ECO:0000313" key="13">
    <source>
        <dbReference type="Proteomes" id="UP000053831"/>
    </source>
</evidence>
<evidence type="ECO:0000256" key="11">
    <source>
        <dbReference type="SAM" id="Phobius"/>
    </source>
</evidence>
<evidence type="ECO:0000256" key="6">
    <source>
        <dbReference type="ARBA" id="ARBA00023004"/>
    </source>
</evidence>
<feature type="binding site" description="axial binding residue" evidence="8">
    <location>
        <position position="528"/>
    </location>
    <ligand>
        <name>heme</name>
        <dbReference type="ChEBI" id="CHEBI:30413"/>
    </ligand>
    <ligandPart>
        <name>Fe</name>
        <dbReference type="ChEBI" id="CHEBI:18248"/>
    </ligandPart>
</feature>
<dbReference type="InterPro" id="IPR002401">
    <property type="entry name" value="Cyt_P450_E_grp-I"/>
</dbReference>
<comment type="similarity">
    <text evidence="2 9">Belongs to the cytochrome P450 family.</text>
</comment>
<evidence type="ECO:0000256" key="2">
    <source>
        <dbReference type="ARBA" id="ARBA00010617"/>
    </source>
</evidence>
<comment type="cofactor">
    <cofactor evidence="1 8">
        <name>heme</name>
        <dbReference type="ChEBI" id="CHEBI:30413"/>
    </cofactor>
</comment>
<dbReference type="Pfam" id="PF00067">
    <property type="entry name" value="p450"/>
    <property type="match status" value="2"/>
</dbReference>
<dbReference type="AlphaFoldDB" id="A0A0M8MSM7"/>
<dbReference type="PANTHER" id="PTHR24305:SF157">
    <property type="entry name" value="N-ACETYLTRYPTOPHAN 6-HYDROXYLASE IVOC-RELATED"/>
    <property type="match status" value="1"/>
</dbReference>